<comment type="subcellular location">
    <subcellularLocation>
        <location evidence="1">Membrane</location>
        <topology evidence="1">Multi-pass membrane protein</topology>
    </subcellularLocation>
</comment>
<dbReference type="InterPro" id="IPR036837">
    <property type="entry name" value="Cation_efflux_CTD_sf"/>
</dbReference>
<evidence type="ECO:0000259" key="8">
    <source>
        <dbReference type="Pfam" id="PF01545"/>
    </source>
</evidence>
<dbReference type="InterPro" id="IPR002524">
    <property type="entry name" value="Cation_efflux"/>
</dbReference>
<feature type="domain" description="Cation efflux protein cytoplasmic" evidence="9">
    <location>
        <begin position="227"/>
        <end position="292"/>
    </location>
</feature>
<dbReference type="GO" id="GO:0016020">
    <property type="term" value="C:membrane"/>
    <property type="evidence" value="ECO:0007669"/>
    <property type="project" value="UniProtKB-SubCell"/>
</dbReference>
<proteinExistence type="inferred from homology"/>
<reference evidence="10 11" key="1">
    <citation type="journal article" date="2006" name="Proc. Natl. Acad. Sci. U.S.A.">
        <title>Comparative genomics of the lactic acid bacteria.</title>
        <authorList>
            <person name="Makarova K."/>
            <person name="Slesarev A."/>
            <person name="Wolf Y."/>
            <person name="Sorokin A."/>
            <person name="Mirkin B."/>
            <person name="Koonin E."/>
            <person name="Pavlov A."/>
            <person name="Pavlova N."/>
            <person name="Karamychev V."/>
            <person name="Polouchine N."/>
            <person name="Shakhova V."/>
            <person name="Grigoriev I."/>
            <person name="Lou Y."/>
            <person name="Rohksar D."/>
            <person name="Lucas S."/>
            <person name="Huang K."/>
            <person name="Goodstein D.M."/>
            <person name="Hawkins T."/>
            <person name="Plengvidhya V."/>
            <person name="Welker D."/>
            <person name="Hughes J."/>
            <person name="Goh Y."/>
            <person name="Benson A."/>
            <person name="Baldwin K."/>
            <person name="Lee J.H."/>
            <person name="Diaz-Muniz I."/>
            <person name="Dosti B."/>
            <person name="Smeianov V."/>
            <person name="Wechter W."/>
            <person name="Barabote R."/>
            <person name="Lorca G."/>
            <person name="Altermann E."/>
            <person name="Barrangou R."/>
            <person name="Ganesan B."/>
            <person name="Xie Y."/>
            <person name="Rawsthorne H."/>
            <person name="Tamir D."/>
            <person name="Parker C."/>
            <person name="Breidt F."/>
            <person name="Broadbent J."/>
            <person name="Hutkins R."/>
            <person name="O'Sullivan D."/>
            <person name="Steele J."/>
            <person name="Unlu G."/>
            <person name="Saier M."/>
            <person name="Klaenhammer T."/>
            <person name="Richardson P."/>
            <person name="Kozyavkin S."/>
            <person name="Weimer B."/>
            <person name="Mills D."/>
        </authorList>
    </citation>
    <scope>NUCLEOTIDE SEQUENCE [LARGE SCALE GENOMIC DNA]</scope>
    <source>
        <strain evidence="11">ATCC 334 / BCRC 17002 / CCUG 31169 / CIP 107868 / KCTC 3260 / NRRL B-441</strain>
    </source>
</reference>
<feature type="transmembrane region" description="Helical" evidence="7">
    <location>
        <begin position="196"/>
        <end position="213"/>
    </location>
</feature>
<evidence type="ECO:0000256" key="7">
    <source>
        <dbReference type="SAM" id="Phobius"/>
    </source>
</evidence>
<evidence type="ECO:0000259" key="9">
    <source>
        <dbReference type="Pfam" id="PF16916"/>
    </source>
</evidence>
<evidence type="ECO:0000256" key="5">
    <source>
        <dbReference type="ARBA" id="ARBA00022989"/>
    </source>
</evidence>
<dbReference type="Proteomes" id="UP000001651">
    <property type="component" value="Chromosome"/>
</dbReference>
<evidence type="ECO:0000313" key="10">
    <source>
        <dbReference type="EMBL" id="ABJ70787.1"/>
    </source>
</evidence>
<sequence length="349" mass="38039">MDAGRNILKDEQRRFARLKSAQHAAALNLIVYGGLTVAELWIAQLAHSRALAADGLNNLTGVASALILLWGLQISQQRPDSEHRFGHWRFQTIATLFSGLIMLVVGLDVVIDGYHGLQAWYQGKLQVPGELAVYVSLAAGLAMGTVSLINHIRAKQLDSSVLRAAAKDSFADAVTSGGTLLAILGAKAGWLWLDGGAAVAVGCLILYAAWTILRESIFELTDGFDTKKIAAYRQTISAVPGVKGVQSIEARYAGDAVLLTIGIRVNPNMTVADSYDLGERVERRLMDEYDILDADVNAYPPIEIQKKHHRTRKSEKLGALQKYCVISANSGRMSKKNRTVRLHVLRSKP</sequence>
<dbReference type="GO" id="GO:0008324">
    <property type="term" value="F:monoatomic cation transmembrane transporter activity"/>
    <property type="evidence" value="ECO:0007669"/>
    <property type="project" value="InterPro"/>
</dbReference>
<dbReference type="Pfam" id="PF01545">
    <property type="entry name" value="Cation_efflux"/>
    <property type="match status" value="1"/>
</dbReference>
<dbReference type="STRING" id="321967.LSEI_2032"/>
<dbReference type="Gene3D" id="1.20.1510.10">
    <property type="entry name" value="Cation efflux protein transmembrane domain"/>
    <property type="match status" value="1"/>
</dbReference>
<dbReference type="HOGENOM" id="CLU_013430_3_5_9"/>
<feature type="transmembrane region" description="Helical" evidence="7">
    <location>
        <begin position="55"/>
        <end position="72"/>
    </location>
</feature>
<dbReference type="PATRIC" id="fig|321967.11.peg.1995"/>
<dbReference type="InterPro" id="IPR027469">
    <property type="entry name" value="Cation_efflux_TMD_sf"/>
</dbReference>
<dbReference type="EMBL" id="CP000423">
    <property type="protein sequence ID" value="ABJ70787.1"/>
    <property type="molecule type" value="Genomic_DNA"/>
</dbReference>
<evidence type="ECO:0000256" key="3">
    <source>
        <dbReference type="ARBA" id="ARBA00022448"/>
    </source>
</evidence>
<dbReference type="AlphaFoldDB" id="Q036T5"/>
<gene>
    <name evidence="10" type="ordered locus">LSEI_2032</name>
</gene>
<feature type="transmembrane region" description="Helical" evidence="7">
    <location>
        <begin position="93"/>
        <end position="111"/>
    </location>
</feature>
<dbReference type="InterPro" id="IPR027470">
    <property type="entry name" value="Cation_efflux_CTD"/>
</dbReference>
<feature type="transmembrane region" description="Helical" evidence="7">
    <location>
        <begin position="131"/>
        <end position="149"/>
    </location>
</feature>
<evidence type="ECO:0000256" key="4">
    <source>
        <dbReference type="ARBA" id="ARBA00022692"/>
    </source>
</evidence>
<dbReference type="NCBIfam" id="TIGR01297">
    <property type="entry name" value="CDF"/>
    <property type="match status" value="1"/>
</dbReference>
<dbReference type="SUPFAM" id="SSF160240">
    <property type="entry name" value="Cation efflux protein cytoplasmic domain-like"/>
    <property type="match status" value="1"/>
</dbReference>
<dbReference type="PaxDb" id="321967-LSEI_2032"/>
<keyword evidence="11" id="KW-1185">Reference proteome</keyword>
<feature type="transmembrane region" description="Helical" evidence="7">
    <location>
        <begin position="21"/>
        <end position="43"/>
    </location>
</feature>
<dbReference type="SUPFAM" id="SSF161111">
    <property type="entry name" value="Cation efflux protein transmembrane domain-like"/>
    <property type="match status" value="1"/>
</dbReference>
<dbReference type="InterPro" id="IPR058533">
    <property type="entry name" value="Cation_efflux_TM"/>
</dbReference>
<evidence type="ECO:0000313" key="11">
    <source>
        <dbReference type="Proteomes" id="UP000001651"/>
    </source>
</evidence>
<evidence type="ECO:0000256" key="6">
    <source>
        <dbReference type="ARBA" id="ARBA00023136"/>
    </source>
</evidence>
<keyword evidence="3" id="KW-0813">Transport</keyword>
<dbReference type="Gene3D" id="3.30.70.1350">
    <property type="entry name" value="Cation efflux protein, cytoplasmic domain"/>
    <property type="match status" value="1"/>
</dbReference>
<dbReference type="PANTHER" id="PTHR43840:SF50">
    <property type="entry name" value="MANGANESE EFFLUX SYSTEM PROTEIN MNES"/>
    <property type="match status" value="1"/>
</dbReference>
<keyword evidence="4 7" id="KW-0812">Transmembrane</keyword>
<protein>
    <submittedName>
        <fullName evidence="10">Predicted Co/Zn/Cd cation transporter</fullName>
    </submittedName>
</protein>
<evidence type="ECO:0000256" key="2">
    <source>
        <dbReference type="ARBA" id="ARBA00008114"/>
    </source>
</evidence>
<dbReference type="PANTHER" id="PTHR43840">
    <property type="entry name" value="MITOCHONDRIAL METAL TRANSPORTER 1-RELATED"/>
    <property type="match status" value="1"/>
</dbReference>
<feature type="transmembrane region" description="Helical" evidence="7">
    <location>
        <begin position="170"/>
        <end position="190"/>
    </location>
</feature>
<name>Q036T5_LACP3</name>
<evidence type="ECO:0000256" key="1">
    <source>
        <dbReference type="ARBA" id="ARBA00004141"/>
    </source>
</evidence>
<dbReference type="InterPro" id="IPR050291">
    <property type="entry name" value="CDF_Transporter"/>
</dbReference>
<accession>Q036T5</accession>
<dbReference type="Pfam" id="PF16916">
    <property type="entry name" value="ZT_dimer"/>
    <property type="match status" value="1"/>
</dbReference>
<keyword evidence="6 7" id="KW-0472">Membrane</keyword>
<keyword evidence="5 7" id="KW-1133">Transmembrane helix</keyword>
<feature type="domain" description="Cation efflux protein transmembrane" evidence="8">
    <location>
        <begin position="27"/>
        <end position="220"/>
    </location>
</feature>
<comment type="similarity">
    <text evidence="2">Belongs to the cation diffusion facilitator (CDF) transporter (TC 2.A.4) family.</text>
</comment>
<organism evidence="10 11">
    <name type="scientific">Lacticaseibacillus paracasei (strain ATCC 334 / BCRC 17002 / CCUG 31169 / CIP 107868 / KCTC 3260 / NRRL B-441)</name>
    <name type="common">Lactobacillus paracasei</name>
    <dbReference type="NCBI Taxonomy" id="321967"/>
    <lineage>
        <taxon>Bacteria</taxon>
        <taxon>Bacillati</taxon>
        <taxon>Bacillota</taxon>
        <taxon>Bacilli</taxon>
        <taxon>Lactobacillales</taxon>
        <taxon>Lactobacillaceae</taxon>
        <taxon>Lacticaseibacillus</taxon>
    </lineage>
</organism>
<dbReference type="KEGG" id="lca:LSEI_2032"/>